<dbReference type="EMBL" id="BAAANY010000042">
    <property type="protein sequence ID" value="GAA1717884.1"/>
    <property type="molecule type" value="Genomic_DNA"/>
</dbReference>
<evidence type="ECO:0000313" key="6">
    <source>
        <dbReference type="Proteomes" id="UP001500618"/>
    </source>
</evidence>
<reference evidence="5 6" key="1">
    <citation type="journal article" date="2019" name="Int. J. Syst. Evol. Microbiol.">
        <title>The Global Catalogue of Microorganisms (GCM) 10K type strain sequencing project: providing services to taxonomists for standard genome sequencing and annotation.</title>
        <authorList>
            <consortium name="The Broad Institute Genomics Platform"/>
            <consortium name="The Broad Institute Genome Sequencing Center for Infectious Disease"/>
            <person name="Wu L."/>
            <person name="Ma J."/>
        </authorList>
    </citation>
    <scope>NUCLEOTIDE SEQUENCE [LARGE SCALE GENOMIC DNA]</scope>
    <source>
        <strain evidence="5 6">JCM 14718</strain>
    </source>
</reference>
<keyword evidence="3" id="KW-0238">DNA-binding</keyword>
<sequence length="132" mass="14350">MLRLGELERAVMDVLWSAPGPVTARVVSDALSDRSLALTTVLTVLSRLEAKGYVSRMRDGRAHHYAATATREEHVAGLMHEVLDTAGESSDDRSAVLARFVGQVSREEAEALQTALAEALRRRPGGREVPTE</sequence>
<dbReference type="InterPro" id="IPR036388">
    <property type="entry name" value="WH-like_DNA-bd_sf"/>
</dbReference>
<evidence type="ECO:0000256" key="4">
    <source>
        <dbReference type="ARBA" id="ARBA00023163"/>
    </source>
</evidence>
<accession>A0ABN2J4K8</accession>
<name>A0ABN2J4K8_9ACTN</name>
<evidence type="ECO:0000256" key="1">
    <source>
        <dbReference type="ARBA" id="ARBA00011046"/>
    </source>
</evidence>
<dbReference type="InterPro" id="IPR005650">
    <property type="entry name" value="BlaI_family"/>
</dbReference>
<dbReference type="Gene3D" id="6.10.140.850">
    <property type="match status" value="1"/>
</dbReference>
<comment type="similarity">
    <text evidence="1">Belongs to the BlaI transcriptional regulatory family.</text>
</comment>
<dbReference type="PIRSF" id="PIRSF019455">
    <property type="entry name" value="CopR_AtkY"/>
    <property type="match status" value="1"/>
</dbReference>
<organism evidence="5 6">
    <name type="scientific">Fodinicola feengrottensis</name>
    <dbReference type="NCBI Taxonomy" id="435914"/>
    <lineage>
        <taxon>Bacteria</taxon>
        <taxon>Bacillati</taxon>
        <taxon>Actinomycetota</taxon>
        <taxon>Actinomycetes</taxon>
        <taxon>Mycobacteriales</taxon>
        <taxon>Fodinicola</taxon>
    </lineage>
</organism>
<proteinExistence type="inferred from homology"/>
<dbReference type="InterPro" id="IPR036390">
    <property type="entry name" value="WH_DNA-bd_sf"/>
</dbReference>
<comment type="caution">
    <text evidence="5">The sequence shown here is derived from an EMBL/GenBank/DDBJ whole genome shotgun (WGS) entry which is preliminary data.</text>
</comment>
<evidence type="ECO:0000256" key="3">
    <source>
        <dbReference type="ARBA" id="ARBA00023125"/>
    </source>
</evidence>
<dbReference type="Gene3D" id="1.10.10.10">
    <property type="entry name" value="Winged helix-like DNA-binding domain superfamily/Winged helix DNA-binding domain"/>
    <property type="match status" value="1"/>
</dbReference>
<evidence type="ECO:0000313" key="5">
    <source>
        <dbReference type="EMBL" id="GAA1717884.1"/>
    </source>
</evidence>
<protein>
    <submittedName>
        <fullName evidence="5">BlaI/MecI/CopY family transcriptional regulator</fullName>
    </submittedName>
</protein>
<keyword evidence="2" id="KW-0805">Transcription regulation</keyword>
<dbReference type="Pfam" id="PF03965">
    <property type="entry name" value="Penicillinase_R"/>
    <property type="match status" value="1"/>
</dbReference>
<keyword evidence="6" id="KW-1185">Reference proteome</keyword>
<dbReference type="Proteomes" id="UP001500618">
    <property type="component" value="Unassembled WGS sequence"/>
</dbReference>
<evidence type="ECO:0000256" key="2">
    <source>
        <dbReference type="ARBA" id="ARBA00023015"/>
    </source>
</evidence>
<dbReference type="SUPFAM" id="SSF46785">
    <property type="entry name" value="Winged helix' DNA-binding domain"/>
    <property type="match status" value="1"/>
</dbReference>
<dbReference type="RefSeq" id="WP_163568346.1">
    <property type="nucleotide sequence ID" value="NZ_BAAANY010000042.1"/>
</dbReference>
<gene>
    <name evidence="5" type="ORF">GCM10009765_77950</name>
</gene>
<keyword evidence="4" id="KW-0804">Transcription</keyword>